<dbReference type="GO" id="GO:0005737">
    <property type="term" value="C:cytoplasm"/>
    <property type="evidence" value="ECO:0007669"/>
    <property type="project" value="UniProtKB-SubCell"/>
</dbReference>
<evidence type="ECO:0000256" key="7">
    <source>
        <dbReference type="HAMAP-Rule" id="MF_00150"/>
    </source>
</evidence>
<dbReference type="SMART" id="SM00859">
    <property type="entry name" value="Semialdhyde_dh"/>
    <property type="match status" value="1"/>
</dbReference>
<dbReference type="Pfam" id="PF22698">
    <property type="entry name" value="Semialdhyde_dhC_1"/>
    <property type="match status" value="1"/>
</dbReference>
<dbReference type="AlphaFoldDB" id="A0A1I2WSE3"/>
<dbReference type="SUPFAM" id="SSF55347">
    <property type="entry name" value="Glyceraldehyde-3-phosphate dehydrogenase-like, C-terminal domain"/>
    <property type="match status" value="1"/>
</dbReference>
<comment type="pathway">
    <text evidence="1 7">Amino-acid biosynthesis; L-arginine biosynthesis; N(2)-acetyl-L-ornithine from L-glutamate: step 3/4.</text>
</comment>
<comment type="similarity">
    <text evidence="7">Belongs to the NAGSA dehydrogenase family. Type 1 subfamily.</text>
</comment>
<dbReference type="PROSITE" id="PS01224">
    <property type="entry name" value="ARGC"/>
    <property type="match status" value="1"/>
</dbReference>
<dbReference type="EC" id="1.2.1.38" evidence="7"/>
<evidence type="ECO:0000256" key="2">
    <source>
        <dbReference type="ARBA" id="ARBA00022571"/>
    </source>
</evidence>
<gene>
    <name evidence="7" type="primary">argC</name>
    <name evidence="10" type="ORF">SAMN05660649_03581</name>
</gene>
<feature type="active site" evidence="7 8">
    <location>
        <position position="151"/>
    </location>
</feature>
<evidence type="ECO:0000256" key="4">
    <source>
        <dbReference type="ARBA" id="ARBA00022857"/>
    </source>
</evidence>
<dbReference type="InterPro" id="IPR000706">
    <property type="entry name" value="AGPR_type-1"/>
</dbReference>
<organism evidence="10 11">
    <name type="scientific">Desulfotruncus arcticus DSM 17038</name>
    <dbReference type="NCBI Taxonomy" id="1121424"/>
    <lineage>
        <taxon>Bacteria</taxon>
        <taxon>Bacillati</taxon>
        <taxon>Bacillota</taxon>
        <taxon>Clostridia</taxon>
        <taxon>Eubacteriales</taxon>
        <taxon>Desulfallaceae</taxon>
        <taxon>Desulfotruncus</taxon>
    </lineage>
</organism>
<feature type="domain" description="Semialdehyde dehydrogenase NAD-binding" evidence="9">
    <location>
        <begin position="4"/>
        <end position="143"/>
    </location>
</feature>
<dbReference type="CDD" id="cd17895">
    <property type="entry name" value="AGPR_1_N"/>
    <property type="match status" value="1"/>
</dbReference>
<name>A0A1I2WSE3_9FIRM</name>
<dbReference type="RefSeq" id="WP_092472847.1">
    <property type="nucleotide sequence ID" value="NZ_FOOX01000014.1"/>
</dbReference>
<dbReference type="InterPro" id="IPR023013">
    <property type="entry name" value="AGPR_AS"/>
</dbReference>
<evidence type="ECO:0000256" key="8">
    <source>
        <dbReference type="PROSITE-ProRule" id="PRU10010"/>
    </source>
</evidence>
<dbReference type="InterPro" id="IPR058924">
    <property type="entry name" value="AGPR_dimerisation_dom"/>
</dbReference>
<dbReference type="Gene3D" id="3.40.50.720">
    <property type="entry name" value="NAD(P)-binding Rossmann-like Domain"/>
    <property type="match status" value="1"/>
</dbReference>
<dbReference type="NCBIfam" id="TIGR01850">
    <property type="entry name" value="argC"/>
    <property type="match status" value="1"/>
</dbReference>
<comment type="catalytic activity">
    <reaction evidence="6 7">
        <text>N-acetyl-L-glutamate 5-semialdehyde + phosphate + NADP(+) = N-acetyl-L-glutamyl 5-phosphate + NADPH + H(+)</text>
        <dbReference type="Rhea" id="RHEA:21588"/>
        <dbReference type="ChEBI" id="CHEBI:15378"/>
        <dbReference type="ChEBI" id="CHEBI:29123"/>
        <dbReference type="ChEBI" id="CHEBI:43474"/>
        <dbReference type="ChEBI" id="CHEBI:57783"/>
        <dbReference type="ChEBI" id="CHEBI:57936"/>
        <dbReference type="ChEBI" id="CHEBI:58349"/>
        <dbReference type="EC" id="1.2.1.38"/>
    </reaction>
</comment>
<evidence type="ECO:0000259" key="9">
    <source>
        <dbReference type="SMART" id="SM00859"/>
    </source>
</evidence>
<evidence type="ECO:0000313" key="10">
    <source>
        <dbReference type="EMBL" id="SFH03266.1"/>
    </source>
</evidence>
<dbReference type="EMBL" id="FOOX01000014">
    <property type="protein sequence ID" value="SFH03266.1"/>
    <property type="molecule type" value="Genomic_DNA"/>
</dbReference>
<comment type="subcellular location">
    <subcellularLocation>
        <location evidence="7">Cytoplasm</location>
    </subcellularLocation>
</comment>
<reference evidence="11" key="1">
    <citation type="submission" date="2016-10" db="EMBL/GenBank/DDBJ databases">
        <authorList>
            <person name="Varghese N."/>
            <person name="Submissions S."/>
        </authorList>
    </citation>
    <scope>NUCLEOTIDE SEQUENCE [LARGE SCALE GENOMIC DNA]</scope>
    <source>
        <strain evidence="11">DSM 17038</strain>
    </source>
</reference>
<dbReference type="FunFam" id="3.30.360.10:FF:000014">
    <property type="entry name" value="N-acetyl-gamma-glutamyl-phosphate reductase"/>
    <property type="match status" value="1"/>
</dbReference>
<dbReference type="OrthoDB" id="9801289at2"/>
<comment type="function">
    <text evidence="7">Catalyzes the NADPH-dependent reduction of N-acetyl-5-glutamyl phosphate to yield N-acetyl-L-glutamate 5-semialdehyde.</text>
</comment>
<dbReference type="InterPro" id="IPR036291">
    <property type="entry name" value="NAD(P)-bd_dom_sf"/>
</dbReference>
<dbReference type="STRING" id="341036.SAMN05660649_03581"/>
<keyword evidence="2 7" id="KW-0055">Arginine biosynthesis</keyword>
<dbReference type="SUPFAM" id="SSF51735">
    <property type="entry name" value="NAD(P)-binding Rossmann-fold domains"/>
    <property type="match status" value="1"/>
</dbReference>
<dbReference type="GO" id="GO:0051287">
    <property type="term" value="F:NAD binding"/>
    <property type="evidence" value="ECO:0007669"/>
    <property type="project" value="InterPro"/>
</dbReference>
<evidence type="ECO:0000256" key="1">
    <source>
        <dbReference type="ARBA" id="ARBA00004862"/>
    </source>
</evidence>
<dbReference type="UniPathway" id="UPA00068">
    <property type="reaction ID" value="UER00108"/>
</dbReference>
<dbReference type="CDD" id="cd23934">
    <property type="entry name" value="AGPR_1_C"/>
    <property type="match status" value="1"/>
</dbReference>
<dbReference type="Gene3D" id="3.30.360.10">
    <property type="entry name" value="Dihydrodipicolinate Reductase, domain 2"/>
    <property type="match status" value="1"/>
</dbReference>
<keyword evidence="5 7" id="KW-0560">Oxidoreductase</keyword>
<keyword evidence="3 7" id="KW-0028">Amino-acid biosynthesis</keyword>
<keyword evidence="11" id="KW-1185">Reference proteome</keyword>
<proteinExistence type="inferred from homology"/>
<evidence type="ECO:0000256" key="6">
    <source>
        <dbReference type="ARBA" id="ARBA00050557"/>
    </source>
</evidence>
<dbReference type="InterPro" id="IPR050085">
    <property type="entry name" value="AGPR"/>
</dbReference>
<sequence>MKIKVGIIGATGYAGAELVRILAAHPNAELAALITQSYGGKAFCEVYPHLYKHVLMDCRELDIPSLVQEVDVVFAALPHGHAVPVAREIMKYGKKFIDLGADFRFNSKDTYEQWYKVEHADPDLLAQSVYGLPELYREKIKQASLVGNPGCYPTSVILGLAPLLVHGLIDTKSVIADSKSGVSGAGRGLSLGSHFCEVNENFRAYNVAAHRHTPEIEQELSKLAGEEMIISFTTHLLPINRGILSTVYAGLKQDINLDQVRSIYEEFYRGEFFVRLLPPGLLPQTKAVAGSNHCDVVPVVDRRTGRVVVISAIDNLIKGAAGQAVQNMNIMFGLPETTGLDKPGLYP</sequence>
<dbReference type="HAMAP" id="MF_00150">
    <property type="entry name" value="ArgC_type1"/>
    <property type="match status" value="1"/>
</dbReference>
<dbReference type="GO" id="GO:0070401">
    <property type="term" value="F:NADP+ binding"/>
    <property type="evidence" value="ECO:0007669"/>
    <property type="project" value="InterPro"/>
</dbReference>
<dbReference type="GO" id="GO:0006526">
    <property type="term" value="P:L-arginine biosynthetic process"/>
    <property type="evidence" value="ECO:0007669"/>
    <property type="project" value="UniProtKB-UniRule"/>
</dbReference>
<keyword evidence="7" id="KW-0963">Cytoplasm</keyword>
<evidence type="ECO:0000256" key="5">
    <source>
        <dbReference type="ARBA" id="ARBA00023002"/>
    </source>
</evidence>
<protein>
    <recommendedName>
        <fullName evidence="7">N-acetyl-gamma-glutamyl-phosphate reductase</fullName>
        <shortName evidence="7">AGPR</shortName>
        <ecNumber evidence="7">1.2.1.38</ecNumber>
    </recommendedName>
    <alternativeName>
        <fullName evidence="7">N-acetyl-glutamate semialdehyde dehydrogenase</fullName>
        <shortName evidence="7">NAGSA dehydrogenase</shortName>
    </alternativeName>
</protein>
<dbReference type="InterPro" id="IPR000534">
    <property type="entry name" value="Semialdehyde_DH_NAD-bd"/>
</dbReference>
<dbReference type="PANTHER" id="PTHR32338">
    <property type="entry name" value="N-ACETYL-GAMMA-GLUTAMYL-PHOSPHATE REDUCTASE, CHLOROPLASTIC-RELATED-RELATED"/>
    <property type="match status" value="1"/>
</dbReference>
<accession>A0A1I2WSE3</accession>
<evidence type="ECO:0000313" key="11">
    <source>
        <dbReference type="Proteomes" id="UP000199337"/>
    </source>
</evidence>
<dbReference type="PANTHER" id="PTHR32338:SF10">
    <property type="entry name" value="N-ACETYL-GAMMA-GLUTAMYL-PHOSPHATE REDUCTASE, CHLOROPLASTIC-RELATED"/>
    <property type="match status" value="1"/>
</dbReference>
<dbReference type="Pfam" id="PF01118">
    <property type="entry name" value="Semialdhyde_dh"/>
    <property type="match status" value="1"/>
</dbReference>
<dbReference type="Proteomes" id="UP000199337">
    <property type="component" value="Unassembled WGS sequence"/>
</dbReference>
<dbReference type="GO" id="GO:0003942">
    <property type="term" value="F:N-acetyl-gamma-glutamyl-phosphate reductase activity"/>
    <property type="evidence" value="ECO:0007669"/>
    <property type="project" value="UniProtKB-UniRule"/>
</dbReference>
<keyword evidence="4 7" id="KW-0521">NADP</keyword>
<evidence type="ECO:0000256" key="3">
    <source>
        <dbReference type="ARBA" id="ARBA00022605"/>
    </source>
</evidence>